<reference evidence="1 2" key="1">
    <citation type="submission" date="2020-06" db="EMBL/GenBank/DDBJ databases">
        <authorList>
            <person name="Li R."/>
            <person name="Bekaert M."/>
        </authorList>
    </citation>
    <scope>NUCLEOTIDE SEQUENCE [LARGE SCALE GENOMIC DNA]</scope>
    <source>
        <strain evidence="2">wild</strain>
    </source>
</reference>
<dbReference type="OrthoDB" id="6097744at2759"/>
<gene>
    <name evidence="1" type="ORF">MCOR_8526</name>
</gene>
<keyword evidence="2" id="KW-1185">Reference proteome</keyword>
<proteinExistence type="predicted"/>
<sequence>MVSNLQEITITFDDKKYVKIESLGPLVETINPCQIQYKSTKFQQAQIVAEPTKRIVGFEKDTELKPKIWNHFSLTDVSITVDNKLIFSYYTSLDPKLYIFSDFQDNETEITFSSSPFGCAVMPGTDRAVVTLPEENSIEFINTLNMTKGGKVEVEDLDVLVSLLDVTEFTHEQLIAVCSDELLCVKLDGTLVYSKDGERLAGRRGKIYFNGYITSNIQRMSPDGKNCEEIINKDDGINLPSGMCFNNDFTKLFVIINGYTSVSVYNCRY</sequence>
<dbReference type="EMBL" id="CACVKT020001583">
    <property type="protein sequence ID" value="CAC5369291.1"/>
    <property type="molecule type" value="Genomic_DNA"/>
</dbReference>
<evidence type="ECO:0000313" key="2">
    <source>
        <dbReference type="Proteomes" id="UP000507470"/>
    </source>
</evidence>
<organism evidence="1 2">
    <name type="scientific">Mytilus coruscus</name>
    <name type="common">Sea mussel</name>
    <dbReference type="NCBI Taxonomy" id="42192"/>
    <lineage>
        <taxon>Eukaryota</taxon>
        <taxon>Metazoa</taxon>
        <taxon>Spiralia</taxon>
        <taxon>Lophotrochozoa</taxon>
        <taxon>Mollusca</taxon>
        <taxon>Bivalvia</taxon>
        <taxon>Autobranchia</taxon>
        <taxon>Pteriomorphia</taxon>
        <taxon>Mytilida</taxon>
        <taxon>Mytiloidea</taxon>
        <taxon>Mytilidae</taxon>
        <taxon>Mytilinae</taxon>
        <taxon>Mytilus</taxon>
    </lineage>
</organism>
<name>A0A6J8AKE3_MYTCO</name>
<dbReference type="SUPFAM" id="SSF63829">
    <property type="entry name" value="Calcium-dependent phosphotriesterase"/>
    <property type="match status" value="1"/>
</dbReference>
<accession>A0A6J8AKE3</accession>
<dbReference type="AlphaFoldDB" id="A0A6J8AKE3"/>
<evidence type="ECO:0000313" key="1">
    <source>
        <dbReference type="EMBL" id="CAC5369291.1"/>
    </source>
</evidence>
<protein>
    <submittedName>
        <fullName evidence="1">Uncharacterized protein</fullName>
    </submittedName>
</protein>
<dbReference type="Proteomes" id="UP000507470">
    <property type="component" value="Unassembled WGS sequence"/>
</dbReference>